<dbReference type="Gene3D" id="3.40.50.20">
    <property type="match status" value="1"/>
</dbReference>
<dbReference type="Pfam" id="PF02750">
    <property type="entry name" value="Synapsin_C"/>
    <property type="match status" value="1"/>
</dbReference>
<dbReference type="InterPro" id="IPR013815">
    <property type="entry name" value="ATP_grasp_subdomain_1"/>
</dbReference>
<dbReference type="InterPro" id="IPR001359">
    <property type="entry name" value="Synapsin"/>
</dbReference>
<evidence type="ECO:0000313" key="9">
    <source>
        <dbReference type="EMBL" id="JAB46704.1"/>
    </source>
</evidence>
<feature type="compositionally biased region" description="Low complexity" evidence="6">
    <location>
        <begin position="535"/>
        <end position="552"/>
    </location>
</feature>
<feature type="compositionally biased region" description="Low complexity" evidence="6">
    <location>
        <begin position="418"/>
        <end position="431"/>
    </location>
</feature>
<evidence type="ECO:0000256" key="3">
    <source>
        <dbReference type="ARBA" id="ARBA00022553"/>
    </source>
</evidence>
<dbReference type="PROSITE" id="PS00415">
    <property type="entry name" value="SYNAPSIN_1"/>
    <property type="match status" value="1"/>
</dbReference>
<evidence type="ECO:0000259" key="7">
    <source>
        <dbReference type="Pfam" id="PF02078"/>
    </source>
</evidence>
<dbReference type="SUPFAM" id="SSF56059">
    <property type="entry name" value="Glutathione synthetase ATP-binding domain-like"/>
    <property type="match status" value="1"/>
</dbReference>
<dbReference type="InterPro" id="IPR019736">
    <property type="entry name" value="Synapsin_P_site"/>
</dbReference>
<dbReference type="InterPro" id="IPR019735">
    <property type="entry name" value="Synapsin_CS"/>
</dbReference>
<dbReference type="Gene3D" id="3.30.1490.20">
    <property type="entry name" value="ATP-grasp fold, A domain"/>
    <property type="match status" value="1"/>
</dbReference>
<comment type="subcellular location">
    <subcellularLocation>
        <location evidence="1">Cytoplasmic vesicle</location>
        <location evidence="1">Secretory vesicle</location>
        <location evidence="1">Synaptic vesicle</location>
    </subcellularLocation>
</comment>
<dbReference type="FunFam" id="3.40.50.20:FF:000008">
    <property type="entry name" value="Synapsin III"/>
    <property type="match status" value="1"/>
</dbReference>
<feature type="compositionally biased region" description="Low complexity" evidence="6">
    <location>
        <begin position="440"/>
        <end position="487"/>
    </location>
</feature>
<keyword evidence="5" id="KW-0968">Cytoplasmic vesicle</keyword>
<dbReference type="Pfam" id="PF10581">
    <property type="entry name" value="Synapsin_N"/>
    <property type="match status" value="1"/>
</dbReference>
<dbReference type="PROSITE" id="PS00416">
    <property type="entry name" value="SYNAPSIN_2"/>
    <property type="match status" value="1"/>
</dbReference>
<protein>
    <submittedName>
        <fullName evidence="9">Synapsin-3 isoform IIIg</fullName>
    </submittedName>
</protein>
<proteinExistence type="evidence at transcript level"/>
<dbReference type="PRINTS" id="PR01368">
    <property type="entry name" value="SYNAPSIN"/>
</dbReference>
<dbReference type="InterPro" id="IPR016185">
    <property type="entry name" value="PreATP-grasp_dom_sf"/>
</dbReference>
<evidence type="ECO:0000259" key="8">
    <source>
        <dbReference type="Pfam" id="PF02750"/>
    </source>
</evidence>
<dbReference type="InterPro" id="IPR020897">
    <property type="entry name" value="Synapsin_pre-ATP-grasp_dom"/>
</dbReference>
<evidence type="ECO:0000256" key="1">
    <source>
        <dbReference type="ARBA" id="ARBA00004234"/>
    </source>
</evidence>
<organism evidence="9">
    <name type="scientific">Callithrix jacchus</name>
    <name type="common">White-tufted-ear marmoset</name>
    <name type="synonym">Simia Jacchus</name>
    <dbReference type="NCBI Taxonomy" id="9483"/>
    <lineage>
        <taxon>Eukaryota</taxon>
        <taxon>Metazoa</taxon>
        <taxon>Chordata</taxon>
        <taxon>Craniata</taxon>
        <taxon>Vertebrata</taxon>
        <taxon>Euteleostomi</taxon>
        <taxon>Mammalia</taxon>
        <taxon>Eutheria</taxon>
        <taxon>Euarchontoglires</taxon>
        <taxon>Primates</taxon>
        <taxon>Haplorrhini</taxon>
        <taxon>Platyrrhini</taxon>
        <taxon>Cebidae</taxon>
        <taxon>Callitrichinae</taxon>
        <taxon>Callithrix</taxon>
        <taxon>Callithrix</taxon>
    </lineage>
</organism>
<name>U3EWF9_CALJA</name>
<feature type="region of interest" description="Disordered" evidence="6">
    <location>
        <begin position="399"/>
        <end position="565"/>
    </location>
</feature>
<feature type="compositionally biased region" description="Low complexity" evidence="6">
    <location>
        <begin position="30"/>
        <end position="39"/>
    </location>
</feature>
<dbReference type="Gene3D" id="3.30.470.20">
    <property type="entry name" value="ATP-grasp fold, B domain"/>
    <property type="match status" value="1"/>
</dbReference>
<feature type="domain" description="Synapsin pre-ATP-grasp" evidence="7">
    <location>
        <begin position="89"/>
        <end position="190"/>
    </location>
</feature>
<reference evidence="9" key="1">
    <citation type="journal article" date="2014" name="Gigascience">
        <title>De novo assembly of the common marmoset transcriptome from NextGen mRNA sequences.</title>
        <authorList>
            <person name="Maudhoo M.D."/>
            <person name="Ren D."/>
            <person name="Gradnigo J.S."/>
            <person name="Gibbs R.M."/>
            <person name="Lubker A.C."/>
            <person name="Moriyama E.N."/>
            <person name="French J.A."/>
            <person name="Norgren R.B.Jr."/>
        </authorList>
    </citation>
    <scope>NUCLEOTIDE SEQUENCE</scope>
    <source>
        <tissue evidence="9">Cerebellum</tissue>
    </source>
</reference>
<dbReference type="PANTHER" id="PTHR10841:SF27">
    <property type="entry name" value="SYNAPSIN-3"/>
    <property type="match status" value="1"/>
</dbReference>
<dbReference type="PANTHER" id="PTHR10841">
    <property type="entry name" value="SYNAPSIN"/>
    <property type="match status" value="1"/>
</dbReference>
<sequence>MNFLRRRLSDSSFVANLPNGYMTDLQRPDSSSSSPASPAMERRHPQPLVASFSSPGSSIFSSLSSAMKQAPQASSGLMEPPGPSTPVVQRPRILLVIDDAHTDWSKYFHGKKVNGEIEIRVEQAEFSELNLAAYVTGGCMVDMQVVRNGTKVVRSFKPDFILVRQHAYSMALGEDYRSLVIGLQYGGLPAVNSLYSVYNFCSKPWVFSQLIKIFHSLGPEKFPLVEQTFFPNHKPMVTAPHFPVVVKLGHAHAGMGKIKVENQLDFQDITSVVAMAKTYATTEAFIDSKYDIRVQKIGSNYKAYMRTSISGNWKANTGSAMLEQVAMTERYRLWVDSCSEMFGGLDICAVKAVHSKDGRDYIIEVMDSSMPLIGEHVEEDKQLMADLVVSKMSQLLMPGGTVPSPLRPWAPQTKSVKSPGQAQLGPQLGQPQPRPPPQGGPRQAQSPQPQRSGSPSQQRLSPQGQQPLSPQSGSPQQQRSPGSPQLSRASSGSSPNQASKPGATLTSQPRPPVQGRSTSQQGEESKKPAPPQPHLNKSQSLTNSLSTSDTSQRGNPSEDEAKAETIRNLRKSFASLFSD</sequence>
<dbReference type="EMBL" id="GAMP01006051">
    <property type="protein sequence ID" value="JAB46704.1"/>
    <property type="molecule type" value="mRNA"/>
</dbReference>
<dbReference type="GO" id="GO:0030672">
    <property type="term" value="C:synaptic vesicle membrane"/>
    <property type="evidence" value="ECO:0007669"/>
    <property type="project" value="TreeGrafter"/>
</dbReference>
<gene>
    <name evidence="9" type="primary">SYN3</name>
</gene>
<keyword evidence="4" id="KW-0770">Synapse</keyword>
<evidence type="ECO:0000256" key="4">
    <source>
        <dbReference type="ARBA" id="ARBA00023018"/>
    </source>
</evidence>
<feature type="domain" description="Synapsin ATP-binding" evidence="8">
    <location>
        <begin position="192"/>
        <end position="394"/>
    </location>
</feature>
<evidence type="ECO:0000256" key="2">
    <source>
        <dbReference type="ARBA" id="ARBA00008243"/>
    </source>
</evidence>
<dbReference type="Pfam" id="PF02078">
    <property type="entry name" value="Synapsin"/>
    <property type="match status" value="1"/>
</dbReference>
<comment type="similarity">
    <text evidence="2">Belongs to the synapsin family.</text>
</comment>
<dbReference type="SUPFAM" id="SSF52440">
    <property type="entry name" value="PreATP-grasp domain"/>
    <property type="match status" value="1"/>
</dbReference>
<dbReference type="GO" id="GO:0005524">
    <property type="term" value="F:ATP binding"/>
    <property type="evidence" value="ECO:0007669"/>
    <property type="project" value="InterPro"/>
</dbReference>
<dbReference type="GO" id="GO:0007269">
    <property type="term" value="P:neurotransmitter secretion"/>
    <property type="evidence" value="ECO:0007669"/>
    <property type="project" value="InterPro"/>
</dbReference>
<accession>U3EWF9</accession>
<keyword evidence="3" id="KW-0597">Phosphoprotein</keyword>
<feature type="compositionally biased region" description="Polar residues" evidence="6">
    <location>
        <begin position="488"/>
        <end position="508"/>
    </location>
</feature>
<feature type="region of interest" description="Disordered" evidence="6">
    <location>
        <begin position="19"/>
        <end position="48"/>
    </location>
</feature>
<dbReference type="FunFam" id="3.30.470.20:FF:000042">
    <property type="entry name" value="Synapsin III"/>
    <property type="match status" value="1"/>
</dbReference>
<dbReference type="InterPro" id="IPR020898">
    <property type="entry name" value="Synapsin_ATP-bd_dom"/>
</dbReference>
<dbReference type="FunFam" id="3.30.1490.20:FF:000008">
    <property type="entry name" value="Synapsin I"/>
    <property type="match status" value="1"/>
</dbReference>
<dbReference type="AlphaFoldDB" id="U3EWF9"/>
<evidence type="ECO:0000256" key="6">
    <source>
        <dbReference type="SAM" id="MobiDB-lite"/>
    </source>
</evidence>
<evidence type="ECO:0000256" key="5">
    <source>
        <dbReference type="ARBA" id="ARBA00023329"/>
    </source>
</evidence>